<dbReference type="STRING" id="139825.A0A401GYV0"/>
<organism evidence="2 3">
    <name type="scientific">Sparassis crispa</name>
    <dbReference type="NCBI Taxonomy" id="139825"/>
    <lineage>
        <taxon>Eukaryota</taxon>
        <taxon>Fungi</taxon>
        <taxon>Dikarya</taxon>
        <taxon>Basidiomycota</taxon>
        <taxon>Agaricomycotina</taxon>
        <taxon>Agaricomycetes</taxon>
        <taxon>Polyporales</taxon>
        <taxon>Sparassidaceae</taxon>
        <taxon>Sparassis</taxon>
    </lineage>
</organism>
<dbReference type="RefSeq" id="XP_027618259.1">
    <property type="nucleotide sequence ID" value="XM_027762458.1"/>
</dbReference>
<dbReference type="AlphaFoldDB" id="A0A401GYV0"/>
<evidence type="ECO:0000313" key="3">
    <source>
        <dbReference type="Proteomes" id="UP000287166"/>
    </source>
</evidence>
<comment type="caution">
    <text evidence="2">The sequence shown here is derived from an EMBL/GenBank/DDBJ whole genome shotgun (WGS) entry which is preliminary data.</text>
</comment>
<feature type="region of interest" description="Disordered" evidence="1">
    <location>
        <begin position="1"/>
        <end position="70"/>
    </location>
</feature>
<feature type="region of interest" description="Disordered" evidence="1">
    <location>
        <begin position="183"/>
        <end position="249"/>
    </location>
</feature>
<dbReference type="Pfam" id="PF15496">
    <property type="entry name" value="DUF4646"/>
    <property type="match status" value="1"/>
</dbReference>
<evidence type="ECO:0000256" key="1">
    <source>
        <dbReference type="SAM" id="MobiDB-lite"/>
    </source>
</evidence>
<sequence length="305" mass="32456">MTARMPQEPPPVLTYDAHRGTYDAPPTWTPPQGPSRSSSAYGARSPSEKSSPNSAPSPSPSAVDAPSSFSRPAPSTIAYAPFRITAHEGFSVNLGHGFPVLPPPDSPFADHDVVQNDWARFLTDIKRAGSLDGVPVHMRNGPVGELLDQWNRYFFHPRRMHVVLALGNTAYTGRDPVPADTVERQHLQQRQSQSSFGGRGQQSAYDDDSSDSDGGGRFGGGRPRLLGGIVGGILGGGRDRRDARRRRRRERGGLISGLVGLGASAITGAVQNATASRGGGVSASASGQAIPGTEDKWRIVISYRP</sequence>
<name>A0A401GYV0_9APHY</name>
<feature type="compositionally biased region" description="Gly residues" evidence="1">
    <location>
        <begin position="213"/>
        <end position="236"/>
    </location>
</feature>
<accession>A0A401GYV0</accession>
<dbReference type="GeneID" id="38784263"/>
<protein>
    <submittedName>
        <fullName evidence="2">Uncharacterized protein</fullName>
    </submittedName>
</protein>
<proteinExistence type="predicted"/>
<dbReference type="Proteomes" id="UP000287166">
    <property type="component" value="Unassembled WGS sequence"/>
</dbReference>
<dbReference type="OrthoDB" id="5314275at2759"/>
<feature type="compositionally biased region" description="Low complexity" evidence="1">
    <location>
        <begin position="43"/>
        <end position="70"/>
    </location>
</feature>
<dbReference type="EMBL" id="BFAD01000011">
    <property type="protein sequence ID" value="GBE87346.1"/>
    <property type="molecule type" value="Genomic_DNA"/>
</dbReference>
<gene>
    <name evidence="2" type="ORF">SCP_1100210</name>
</gene>
<dbReference type="InParanoid" id="A0A401GYV0"/>
<dbReference type="InterPro" id="IPR028018">
    <property type="entry name" value="DUF4646"/>
</dbReference>
<reference evidence="2 3" key="1">
    <citation type="journal article" date="2018" name="Sci. Rep.">
        <title>Genome sequence of the cauliflower mushroom Sparassis crispa (Hanabiratake) and its association with beneficial usage.</title>
        <authorList>
            <person name="Kiyama R."/>
            <person name="Furutani Y."/>
            <person name="Kawaguchi K."/>
            <person name="Nakanishi T."/>
        </authorList>
    </citation>
    <scope>NUCLEOTIDE SEQUENCE [LARGE SCALE GENOMIC DNA]</scope>
</reference>
<evidence type="ECO:0000313" key="2">
    <source>
        <dbReference type="EMBL" id="GBE87346.1"/>
    </source>
</evidence>
<keyword evidence="3" id="KW-1185">Reference proteome</keyword>